<dbReference type="Proteomes" id="UP000239917">
    <property type="component" value="Unassembled WGS sequence"/>
</dbReference>
<dbReference type="OrthoDB" id="6371917at2"/>
<sequence length="53" mass="5579">MALSFLSIFKKEDKETESTSAQEVDPKEQAEASQQETPKKSGHGGGACCGSCS</sequence>
<protein>
    <submittedName>
        <fullName evidence="2">CCGSCS motif protein</fullName>
    </submittedName>
</protein>
<keyword evidence="3" id="KW-1185">Reference proteome</keyword>
<name>A0A2S5ZDX2_9GAMM</name>
<proteinExistence type="predicted"/>
<dbReference type="InterPro" id="IPR026481">
    <property type="entry name" value="CCGSCS"/>
</dbReference>
<accession>A0A2S5ZDX2</accession>
<evidence type="ECO:0000256" key="1">
    <source>
        <dbReference type="SAM" id="MobiDB-lite"/>
    </source>
</evidence>
<evidence type="ECO:0000313" key="3">
    <source>
        <dbReference type="Proteomes" id="UP000239917"/>
    </source>
</evidence>
<dbReference type="NCBIfam" id="TIGR04101">
    <property type="entry name" value="CCGSCS"/>
    <property type="match status" value="1"/>
</dbReference>
<dbReference type="RefSeq" id="WP_104320664.1">
    <property type="nucleotide sequence ID" value="NZ_PSSX01000002.1"/>
</dbReference>
<gene>
    <name evidence="2" type="ORF">KEHDKFFH_03665</name>
</gene>
<dbReference type="EMBL" id="PSSX01000002">
    <property type="protein sequence ID" value="PPI85541.1"/>
    <property type="molecule type" value="Genomic_DNA"/>
</dbReference>
<comment type="caution">
    <text evidence="2">The sequence shown here is derived from an EMBL/GenBank/DDBJ whole genome shotgun (WGS) entry which is preliminary data.</text>
</comment>
<reference evidence="2 3" key="1">
    <citation type="submission" date="2018-01" db="EMBL/GenBank/DDBJ databases">
        <title>Complete genome sequences of the type strains of Marinobacter flavimaris and Marinobacter maroccanus.</title>
        <authorList>
            <person name="Palau M."/>
            <person name="Boujida N."/>
            <person name="Manresa A."/>
            <person name="Minana-Galbis D."/>
        </authorList>
    </citation>
    <scope>NUCLEOTIDE SEQUENCE [LARGE SCALE GENOMIC DNA]</scope>
    <source>
        <strain evidence="2 3">N4</strain>
    </source>
</reference>
<evidence type="ECO:0000313" key="2">
    <source>
        <dbReference type="EMBL" id="PPI85541.1"/>
    </source>
</evidence>
<feature type="region of interest" description="Disordered" evidence="1">
    <location>
        <begin position="1"/>
        <end position="53"/>
    </location>
</feature>
<organism evidence="2 3">
    <name type="scientific">Marinobacter maroccanus</name>
    <dbReference type="NCBI Taxonomy" id="2055143"/>
    <lineage>
        <taxon>Bacteria</taxon>
        <taxon>Pseudomonadati</taxon>
        <taxon>Pseudomonadota</taxon>
        <taxon>Gammaproteobacteria</taxon>
        <taxon>Pseudomonadales</taxon>
        <taxon>Marinobacteraceae</taxon>
        <taxon>Marinobacter</taxon>
    </lineage>
</organism>
<feature type="compositionally biased region" description="Gly residues" evidence="1">
    <location>
        <begin position="43"/>
        <end position="53"/>
    </location>
</feature>
<dbReference type="AlphaFoldDB" id="A0A2S5ZDX2"/>